<feature type="compositionally biased region" description="Polar residues" evidence="1">
    <location>
        <begin position="622"/>
        <end position="635"/>
    </location>
</feature>
<dbReference type="Proteomes" id="UP000030151">
    <property type="component" value="Unassembled WGS sequence"/>
</dbReference>
<comment type="caution">
    <text evidence="3">The sequence shown here is derived from an EMBL/GenBank/DDBJ whole genome shotgun (WGS) entry which is preliminary data.</text>
</comment>
<accession>A0A014QRE8</accession>
<dbReference type="OrthoDB" id="1421156at2759"/>
<evidence type="ECO:0000259" key="2">
    <source>
        <dbReference type="Pfam" id="PF10551"/>
    </source>
</evidence>
<feature type="region of interest" description="Disordered" evidence="1">
    <location>
        <begin position="1"/>
        <end position="20"/>
    </location>
</feature>
<dbReference type="Pfam" id="PF10551">
    <property type="entry name" value="MULE"/>
    <property type="match status" value="1"/>
</dbReference>
<dbReference type="PANTHER" id="PTHR31569">
    <property type="entry name" value="SWIM-TYPE DOMAIN-CONTAINING PROTEIN"/>
    <property type="match status" value="1"/>
</dbReference>
<evidence type="ECO:0000256" key="1">
    <source>
        <dbReference type="SAM" id="MobiDB-lite"/>
    </source>
</evidence>
<dbReference type="EMBL" id="JELW01000088">
    <property type="protein sequence ID" value="EXU95306.1"/>
    <property type="molecule type" value="Genomic_DNA"/>
</dbReference>
<evidence type="ECO:0000313" key="4">
    <source>
        <dbReference type="Proteomes" id="UP000030151"/>
    </source>
</evidence>
<dbReference type="InterPro" id="IPR018289">
    <property type="entry name" value="MULE_transposase_dom"/>
</dbReference>
<organism evidence="3 4">
    <name type="scientific">Metarhizium robertsii</name>
    <dbReference type="NCBI Taxonomy" id="568076"/>
    <lineage>
        <taxon>Eukaryota</taxon>
        <taxon>Fungi</taxon>
        <taxon>Dikarya</taxon>
        <taxon>Ascomycota</taxon>
        <taxon>Pezizomycotina</taxon>
        <taxon>Sordariomycetes</taxon>
        <taxon>Hypocreomycetidae</taxon>
        <taxon>Hypocreales</taxon>
        <taxon>Clavicipitaceae</taxon>
        <taxon>Metarhizium</taxon>
    </lineage>
</organism>
<dbReference type="PANTHER" id="PTHR31569:SF4">
    <property type="entry name" value="SWIM-TYPE DOMAIN-CONTAINING PROTEIN"/>
    <property type="match status" value="1"/>
</dbReference>
<feature type="compositionally biased region" description="Polar residues" evidence="1">
    <location>
        <begin position="1"/>
        <end position="13"/>
    </location>
</feature>
<name>A0A014QRE8_9HYPO</name>
<dbReference type="HOGENOM" id="CLU_013727_3_0_1"/>
<protein>
    <submittedName>
        <fullName evidence="3">MULE transposase domain protein</fullName>
    </submittedName>
</protein>
<evidence type="ECO:0000313" key="3">
    <source>
        <dbReference type="EMBL" id="EXU95306.1"/>
    </source>
</evidence>
<feature type="region of interest" description="Disordered" evidence="1">
    <location>
        <begin position="615"/>
        <end position="635"/>
    </location>
</feature>
<feature type="region of interest" description="Disordered" evidence="1">
    <location>
        <begin position="554"/>
        <end position="596"/>
    </location>
</feature>
<feature type="domain" description="MULE transposase" evidence="2">
    <location>
        <begin position="232"/>
        <end position="324"/>
    </location>
</feature>
<dbReference type="eggNOG" id="ENOG502QQB8">
    <property type="taxonomic scope" value="Eukaryota"/>
</dbReference>
<proteinExistence type="predicted"/>
<dbReference type="AlphaFoldDB" id="A0A014QRE8"/>
<dbReference type="InterPro" id="IPR052579">
    <property type="entry name" value="Zinc_finger_SWIM"/>
</dbReference>
<gene>
    <name evidence="3" type="ORF">X797_011633</name>
</gene>
<reference evidence="3 4" key="1">
    <citation type="submission" date="2014-02" db="EMBL/GenBank/DDBJ databases">
        <title>The genome sequence of the entomopathogenic fungus Metarhizium robertsii ARSEF 2575.</title>
        <authorList>
            <person name="Giuliano Garisto Donzelli B."/>
            <person name="Roe B.A."/>
            <person name="Macmil S.L."/>
            <person name="Krasnoff S.B."/>
            <person name="Gibson D.M."/>
        </authorList>
    </citation>
    <scope>NUCLEOTIDE SEQUENCE [LARGE SCALE GENOMIC DNA]</scope>
    <source>
        <strain evidence="3 4">ARSEF 2575</strain>
    </source>
</reference>
<sequence length="802" mass="90573">MDPMQTQNRTSFSDDCLPPEEKYESREGLFQSINAWAAPRGYAFINGRSTKERSGKQTITYTCDRRRNHPIIQRERRRKTTTRTTGCEFSVLGKESLDKTTWTVKHRSDKRFCVHNHDPSWDPTAHPIHRTLSKEGASQVATLTNAGIAPKGIRTYIRQNTSSIATQQDIYNRIADARREACEGQSSINALANQLFKEGFWSQFQTGPDDRVKAVLFAHPDSVFYLQSYPDVLILDCTYKTNKYGMPLLDVIGVDACQRSFCIAFAFLGGETEEDYIWALGRLNMLFESRNIKRPAVILTDRCLACINAVATCFPSSVSLLCLWLDPYKEKLVKAWVDQHLHFDNVVTSRVEGIHGLLKSHLEVSTLDLFEAWRTIKLVLANQLVELRSNQAKQQIRTPIELSGALYSTVHGWVSHQALRKVEEQRKLLLKKDPPPSRTCTGSFTRSQGLPCVHKPDALLAQGHALQLEDFHTHWRLIRKDTPRLLLEPRKRVDSIVTNSTLPLSSVRRAQSGFELVEKTTAVRPPLCSKCHRLGHTRSSRECPLKYVELESQMPTVTGHSRSNSHQSRPITTSEQPHVSSTVSMPLQQGPGLSSENMLLGPGLTPEGPVCRTAISPETGRQGKSTEGQSTQLSTEATVRSLGSLGHTSSPLQGPVSLGALRYDDPRAIHRRYVSAREAWYKAQRPGTYVNNQKYRRAKGLPLGYNKASYSWCLDYKQMGKNCVTSTGTRDWTKEGMMAYLDWDNAENDRIEADIAQEARNGRLDTGRRGMGELWKRAARDDEERQAQYEAQEEESCIIVRP</sequence>